<dbReference type="RefSeq" id="WP_099556209.1">
    <property type="nucleotide sequence ID" value="NZ_LT960614.1"/>
</dbReference>
<accession>A0A2C9D5Z5</accession>
<dbReference type="UniPathway" id="UPA00539"/>
<sequence length="105" mass="11553">MTEVSSSAATPEERLADTAVPKLARGVRTRWDEARDTTMLLAPERALRLDPIAAAILGETDGVRTFAEIVDSLAEKYAAPRDQIAVDVRKLLVDLMDKRMLEVTS</sequence>
<dbReference type="EMBL" id="LT960614">
    <property type="protein sequence ID" value="SON55744.1"/>
    <property type="molecule type" value="Genomic_DNA"/>
</dbReference>
<organism evidence="4 5">
    <name type="scientific">Hartmannibacter diazotrophicus</name>
    <dbReference type="NCBI Taxonomy" id="1482074"/>
    <lineage>
        <taxon>Bacteria</taxon>
        <taxon>Pseudomonadati</taxon>
        <taxon>Pseudomonadota</taxon>
        <taxon>Alphaproteobacteria</taxon>
        <taxon>Hyphomicrobiales</taxon>
        <taxon>Pleomorphomonadaceae</taxon>
        <taxon>Hartmannibacter</taxon>
    </lineage>
</organism>
<evidence type="ECO:0000313" key="4">
    <source>
        <dbReference type="EMBL" id="SON55744.1"/>
    </source>
</evidence>
<keyword evidence="5" id="KW-1185">Reference proteome</keyword>
<dbReference type="NCBIfam" id="TIGR03859">
    <property type="entry name" value="PQQ_PqqD"/>
    <property type="match status" value="1"/>
</dbReference>
<dbReference type="Proteomes" id="UP000223606">
    <property type="component" value="Chromosome 1"/>
</dbReference>
<evidence type="ECO:0000256" key="3">
    <source>
        <dbReference type="ARBA" id="ARBA00022905"/>
    </source>
</evidence>
<comment type="pathway">
    <text evidence="1">Cofactor biosynthesis; pyrroloquinoline quinone biosynthesis.</text>
</comment>
<protein>
    <submittedName>
        <fullName evidence="4">Pyrroloquinoline quinone biosynthesis protein D</fullName>
    </submittedName>
</protein>
<reference evidence="5" key="1">
    <citation type="submission" date="2017-09" db="EMBL/GenBank/DDBJ databases">
        <title>Genome sequence of Nannocystis excedens DSM 71.</title>
        <authorList>
            <person name="Blom J."/>
        </authorList>
    </citation>
    <scope>NUCLEOTIDE SEQUENCE [LARGE SCALE GENOMIC DNA]</scope>
    <source>
        <strain evidence="5">type strain: E19</strain>
    </source>
</reference>
<gene>
    <name evidence="4" type="primary">pqqD</name>
    <name evidence="4" type="ORF">HDIA_2203</name>
</gene>
<dbReference type="Gene3D" id="1.10.10.1150">
    <property type="entry name" value="Coenzyme PQQ synthesis protein D (PqqD)"/>
    <property type="match status" value="1"/>
</dbReference>
<dbReference type="KEGG" id="hdi:HDIA_2203"/>
<dbReference type="OrthoDB" id="7995890at2"/>
<comment type="subunit">
    <text evidence="2">Monomer. Interacts with PqqE.</text>
</comment>
<dbReference type="InterPro" id="IPR008792">
    <property type="entry name" value="PQQD"/>
</dbReference>
<evidence type="ECO:0000256" key="2">
    <source>
        <dbReference type="ARBA" id="ARBA00011741"/>
    </source>
</evidence>
<name>A0A2C9D5Z5_9HYPH</name>
<dbReference type="Pfam" id="PF05402">
    <property type="entry name" value="PqqD"/>
    <property type="match status" value="1"/>
</dbReference>
<proteinExistence type="predicted"/>
<dbReference type="InterPro" id="IPR041881">
    <property type="entry name" value="PqqD_sf"/>
</dbReference>
<keyword evidence="3" id="KW-0884">PQQ biosynthesis</keyword>
<dbReference type="GO" id="GO:0048038">
    <property type="term" value="F:quinone binding"/>
    <property type="evidence" value="ECO:0007669"/>
    <property type="project" value="InterPro"/>
</dbReference>
<dbReference type="InterPro" id="IPR022479">
    <property type="entry name" value="PqqD_bac"/>
</dbReference>
<evidence type="ECO:0000256" key="1">
    <source>
        <dbReference type="ARBA" id="ARBA00004886"/>
    </source>
</evidence>
<evidence type="ECO:0000313" key="5">
    <source>
        <dbReference type="Proteomes" id="UP000223606"/>
    </source>
</evidence>
<dbReference type="AlphaFoldDB" id="A0A2C9D5Z5"/>
<dbReference type="GO" id="GO:0018189">
    <property type="term" value="P:pyrroloquinoline quinone biosynthetic process"/>
    <property type="evidence" value="ECO:0007669"/>
    <property type="project" value="UniProtKB-UniPathway"/>
</dbReference>